<protein>
    <submittedName>
        <fullName evidence="1">Uncharacterized protein</fullName>
    </submittedName>
</protein>
<reference evidence="1 2" key="1">
    <citation type="submission" date="2009-01" db="EMBL/GenBank/DDBJ databases">
        <authorList>
            <person name="Fulton L."/>
            <person name="Clifton S."/>
            <person name="Fulton B."/>
            <person name="Xu J."/>
            <person name="Minx P."/>
            <person name="Pepin K.H."/>
            <person name="Johnson M."/>
            <person name="Bhonagiri V."/>
            <person name="Nash W.E."/>
            <person name="Mardis E.R."/>
            <person name="Wilson R.K."/>
        </authorList>
    </citation>
    <scope>NUCLEOTIDE SEQUENCE [LARGE SCALE GENOMIC DNA]</scope>
    <source>
        <strain evidence="1 2">DSM 3353</strain>
    </source>
</reference>
<reference evidence="1 2" key="2">
    <citation type="submission" date="2009-02" db="EMBL/GenBank/DDBJ databases">
        <title>Draft genome sequence of Eubacterium hallii (DSM 3353).</title>
        <authorList>
            <person name="Sudarsanam P."/>
            <person name="Ley R."/>
            <person name="Guruge J."/>
            <person name="Turnbaugh P.J."/>
            <person name="Mahowald M."/>
            <person name="Liep D."/>
            <person name="Gordon J."/>
        </authorList>
    </citation>
    <scope>NUCLEOTIDE SEQUENCE [LARGE SCALE GENOMIC DNA]</scope>
    <source>
        <strain evidence="1 2">DSM 3353</strain>
    </source>
</reference>
<dbReference type="Proteomes" id="UP000003174">
    <property type="component" value="Unassembled WGS sequence"/>
</dbReference>
<organism evidence="1 2">
    <name type="scientific">Anaerobutyricum hallii DSM 3353</name>
    <dbReference type="NCBI Taxonomy" id="411469"/>
    <lineage>
        <taxon>Bacteria</taxon>
        <taxon>Bacillati</taxon>
        <taxon>Bacillota</taxon>
        <taxon>Clostridia</taxon>
        <taxon>Lachnospirales</taxon>
        <taxon>Lachnospiraceae</taxon>
        <taxon>Anaerobutyricum</taxon>
    </lineage>
</organism>
<comment type="caution">
    <text evidence="1">The sequence shown here is derived from an EMBL/GenBank/DDBJ whole genome shotgun (WGS) entry which is preliminary data.</text>
</comment>
<dbReference type="EMBL" id="ACEP01000028">
    <property type="protein sequence ID" value="EEG37726.1"/>
    <property type="molecule type" value="Genomic_DNA"/>
</dbReference>
<sequence length="41" mass="4804">MCGKIPGKVREREIIASIFLHNLKSCNRIIGKSDENLRWNY</sequence>
<evidence type="ECO:0000313" key="2">
    <source>
        <dbReference type="Proteomes" id="UP000003174"/>
    </source>
</evidence>
<dbReference type="AlphaFoldDB" id="C0ESM5"/>
<accession>C0ESM5</accession>
<gene>
    <name evidence="1" type="ORF">EUBHAL_00398</name>
</gene>
<evidence type="ECO:0000313" key="1">
    <source>
        <dbReference type="EMBL" id="EEG37726.1"/>
    </source>
</evidence>
<name>C0ESM5_9FIRM</name>
<proteinExistence type="predicted"/>